<dbReference type="OrthoDB" id="8970090at2"/>
<dbReference type="AlphaFoldDB" id="A0A0A1YRF8"/>
<accession>A0A0A1YRF8</accession>
<proteinExistence type="predicted"/>
<organism evidence="1 2">
    <name type="scientific">Pseudomonas taeanensis MS-3</name>
    <dbReference type="NCBI Taxonomy" id="1395571"/>
    <lineage>
        <taxon>Bacteria</taxon>
        <taxon>Pseudomonadati</taxon>
        <taxon>Pseudomonadota</taxon>
        <taxon>Gammaproteobacteria</taxon>
        <taxon>Pseudomonadales</taxon>
        <taxon>Pseudomonadaceae</taxon>
        <taxon>Pseudomonas</taxon>
    </lineage>
</organism>
<keyword evidence="2" id="KW-1185">Reference proteome</keyword>
<gene>
    <name evidence="1" type="ORF">TMS3_0107750</name>
</gene>
<sequence>MSKFELTASNALTRRATIINDPAHVETRLRELHPDLSPILLRDAVTGGLSERNEVTRASAPTAAGVQQWLKTVEDLRTLLATAQWHIHEQQNCPFISSPDRDISIVVMTGNSETGKNGVEDPTNQAEKGAVAENFVQKNNHQLELFNSTSFKLAKENQRGTQVWALLYHYDKGLKEVRYELSLPTGFGNKKITDWGVRILLGNISNNPDDFTVRKDEPNPQISVEVEPKTGIF</sequence>
<reference evidence="1 2" key="1">
    <citation type="journal article" date="2014" name="Genome Announc.">
        <title>Draft Genome Sequence of Petroleum Oil-Degrading Marine Bacterium Pseudomonas taeanensis Strain MS-3, Isolated from a Crude Oil-Contaminated Seashore.</title>
        <authorList>
            <person name="Lee S.Y."/>
            <person name="Kim S.H."/>
            <person name="Lee D.G."/>
            <person name="Shin S."/>
            <person name="Yun S.H."/>
            <person name="Choi C.W."/>
            <person name="Chung Y.H."/>
            <person name="Choi J.S."/>
            <person name="Kahng H.Y."/>
            <person name="Kim S.I."/>
        </authorList>
    </citation>
    <scope>NUCLEOTIDE SEQUENCE [LARGE SCALE GENOMIC DNA]</scope>
    <source>
        <strain evidence="1 2">MS-3</strain>
    </source>
</reference>
<name>A0A0A1YRF8_9PSED</name>
<comment type="caution">
    <text evidence="1">The sequence shown here is derived from an EMBL/GenBank/DDBJ whole genome shotgun (WGS) entry which is preliminary data.</text>
</comment>
<dbReference type="STRING" id="1395571.TMS3_0107750"/>
<dbReference type="Proteomes" id="UP000030063">
    <property type="component" value="Unassembled WGS sequence"/>
</dbReference>
<evidence type="ECO:0000313" key="1">
    <source>
        <dbReference type="EMBL" id="KFX71794.1"/>
    </source>
</evidence>
<dbReference type="RefSeq" id="WP_025164653.1">
    <property type="nucleotide sequence ID" value="NZ_AWSQ01000001.1"/>
</dbReference>
<dbReference type="EMBL" id="AWSQ01000001">
    <property type="protein sequence ID" value="KFX71794.1"/>
    <property type="molecule type" value="Genomic_DNA"/>
</dbReference>
<evidence type="ECO:0000313" key="2">
    <source>
        <dbReference type="Proteomes" id="UP000030063"/>
    </source>
</evidence>
<protein>
    <submittedName>
        <fullName evidence="1">Uncharacterized protein</fullName>
    </submittedName>
</protein>